<dbReference type="InterPro" id="IPR050343">
    <property type="entry name" value="RsuA_PseudoU_synthase"/>
</dbReference>
<dbReference type="Gene3D" id="3.10.290.10">
    <property type="entry name" value="RNA-binding S4 domain"/>
    <property type="match status" value="1"/>
</dbReference>
<feature type="compositionally biased region" description="Basic and acidic residues" evidence="2">
    <location>
        <begin position="251"/>
        <end position="268"/>
    </location>
</feature>
<organism evidence="4 5">
    <name type="scientific">Porphyromonas miyakawae</name>
    <dbReference type="NCBI Taxonomy" id="3137470"/>
    <lineage>
        <taxon>Bacteria</taxon>
        <taxon>Pseudomonadati</taxon>
        <taxon>Bacteroidota</taxon>
        <taxon>Bacteroidia</taxon>
        <taxon>Bacteroidales</taxon>
        <taxon>Porphyromonadaceae</taxon>
        <taxon>Porphyromonas</taxon>
    </lineage>
</organism>
<dbReference type="PANTHER" id="PTHR47683:SF3">
    <property type="entry name" value="RIBOSOMAL LARGE SUBUNIT PSEUDOURIDINE SYNTHASE B"/>
    <property type="match status" value="1"/>
</dbReference>
<proteinExistence type="predicted"/>
<name>A0ABQ0E2C9_9PORP</name>
<evidence type="ECO:0000313" key="5">
    <source>
        <dbReference type="Proteomes" id="UP001628220"/>
    </source>
</evidence>
<accession>A0ABQ0E2C9</accession>
<sequence length="299" mass="34386">MNMRINKLLANAGLGSRREVEELIVSGQVKINGIQAELSDLVEPDDEVTVNGGDLPVAELIAQYNAEQKQLLYEQTVGLRIAGEDYFDDEDYEDSPRRGRASSFKRGGEARRSSEPAKFKKFLNEEESMNSYGGRRRRDSSPSKPSKRPRRAQFDSEIQTYDSDYSDHTSDRRENVGGDRKTTFQRRERQADSYRYKEKSGYAPTDHSRRNKESFSDEGKTDIARKNNKYRNNRYSHDEEGGRRSSNPYRGSEERRSRNARSNDDHRSGYRTVNRNHDDHGANRRGGNKQDGGRRSGNQ</sequence>
<comment type="caution">
    <text evidence="4">The sequence shown here is derived from an EMBL/GenBank/DDBJ whole genome shotgun (WGS) entry which is preliminary data.</text>
</comment>
<protein>
    <recommendedName>
        <fullName evidence="3">RNA-binding S4 domain-containing protein</fullName>
    </recommendedName>
</protein>
<dbReference type="EMBL" id="BAAFSF010000002">
    <property type="protein sequence ID" value="GAB1251858.1"/>
    <property type="molecule type" value="Genomic_DNA"/>
</dbReference>
<evidence type="ECO:0000256" key="1">
    <source>
        <dbReference type="PROSITE-ProRule" id="PRU00182"/>
    </source>
</evidence>
<feature type="compositionally biased region" description="Basic and acidic residues" evidence="2">
    <location>
        <begin position="165"/>
        <end position="225"/>
    </location>
</feature>
<dbReference type="PANTHER" id="PTHR47683">
    <property type="entry name" value="PSEUDOURIDINE SYNTHASE FAMILY PROTEIN-RELATED"/>
    <property type="match status" value="1"/>
</dbReference>
<gene>
    <name evidence="4" type="ORF">Tsumi_09630</name>
</gene>
<dbReference type="SUPFAM" id="SSF55174">
    <property type="entry name" value="Alpha-L RNA-binding motif"/>
    <property type="match status" value="1"/>
</dbReference>
<keyword evidence="5" id="KW-1185">Reference proteome</keyword>
<feature type="domain" description="RNA-binding S4" evidence="3">
    <location>
        <begin position="3"/>
        <end position="65"/>
    </location>
</feature>
<dbReference type="InterPro" id="IPR036986">
    <property type="entry name" value="S4_RNA-bd_sf"/>
</dbReference>
<evidence type="ECO:0000256" key="2">
    <source>
        <dbReference type="SAM" id="MobiDB-lite"/>
    </source>
</evidence>
<evidence type="ECO:0000259" key="3">
    <source>
        <dbReference type="SMART" id="SM00363"/>
    </source>
</evidence>
<feature type="compositionally biased region" description="Basic and acidic residues" evidence="2">
    <location>
        <begin position="106"/>
        <end position="124"/>
    </location>
</feature>
<dbReference type="CDD" id="cd00165">
    <property type="entry name" value="S4"/>
    <property type="match status" value="1"/>
</dbReference>
<evidence type="ECO:0000313" key="4">
    <source>
        <dbReference type="EMBL" id="GAB1251858.1"/>
    </source>
</evidence>
<feature type="region of interest" description="Disordered" evidence="2">
    <location>
        <begin position="89"/>
        <end position="299"/>
    </location>
</feature>
<dbReference type="SMART" id="SM00363">
    <property type="entry name" value="S4"/>
    <property type="match status" value="1"/>
</dbReference>
<dbReference type="Pfam" id="PF01479">
    <property type="entry name" value="S4"/>
    <property type="match status" value="1"/>
</dbReference>
<reference evidence="4 5" key="1">
    <citation type="journal article" date="2025" name="Int. J. Syst. Evol. Microbiol.">
        <title>Desulfovibrio falkowii sp. nov., Porphyromonas miyakawae sp. nov., Mediterraneibacter flintii sp. nov. and Owariibacterium komagatae gen. nov., sp. nov., isolated from human faeces.</title>
        <authorList>
            <person name="Hamaguchi T."/>
            <person name="Ohara M."/>
            <person name="Hisatomi A."/>
            <person name="Sekiguchi K."/>
            <person name="Takeda J.I."/>
            <person name="Ueyama J."/>
            <person name="Ito M."/>
            <person name="Nishiwaki H."/>
            <person name="Ogi T."/>
            <person name="Hirayama M."/>
            <person name="Ohkuma M."/>
            <person name="Sakamoto M."/>
            <person name="Ohno K."/>
        </authorList>
    </citation>
    <scope>NUCLEOTIDE SEQUENCE [LARGE SCALE GENOMIC DNA]</scope>
    <source>
        <strain evidence="4 5">13CB11C</strain>
    </source>
</reference>
<dbReference type="RefSeq" id="WP_411915675.1">
    <property type="nucleotide sequence ID" value="NZ_BAAFSF010000002.1"/>
</dbReference>
<dbReference type="InterPro" id="IPR002942">
    <property type="entry name" value="S4_RNA-bd"/>
</dbReference>
<keyword evidence="1" id="KW-0694">RNA-binding</keyword>
<dbReference type="PROSITE" id="PS50889">
    <property type="entry name" value="S4"/>
    <property type="match status" value="1"/>
</dbReference>
<dbReference type="Proteomes" id="UP001628220">
    <property type="component" value="Unassembled WGS sequence"/>
</dbReference>